<dbReference type="AlphaFoldDB" id="A0A167HKH1"/>
<evidence type="ECO:0000313" key="3">
    <source>
        <dbReference type="Proteomes" id="UP000076738"/>
    </source>
</evidence>
<feature type="compositionally biased region" description="Polar residues" evidence="1">
    <location>
        <begin position="120"/>
        <end position="136"/>
    </location>
</feature>
<feature type="region of interest" description="Disordered" evidence="1">
    <location>
        <begin position="66"/>
        <end position="147"/>
    </location>
</feature>
<keyword evidence="3" id="KW-1185">Reference proteome</keyword>
<reference evidence="2 3" key="1">
    <citation type="journal article" date="2016" name="Mol. Biol. Evol.">
        <title>Comparative Genomics of Early-Diverging Mushroom-Forming Fungi Provides Insights into the Origins of Lignocellulose Decay Capabilities.</title>
        <authorList>
            <person name="Nagy L.G."/>
            <person name="Riley R."/>
            <person name="Tritt A."/>
            <person name="Adam C."/>
            <person name="Daum C."/>
            <person name="Floudas D."/>
            <person name="Sun H."/>
            <person name="Yadav J.S."/>
            <person name="Pangilinan J."/>
            <person name="Larsson K.H."/>
            <person name="Matsuura K."/>
            <person name="Barry K."/>
            <person name="Labutti K."/>
            <person name="Kuo R."/>
            <person name="Ohm R.A."/>
            <person name="Bhattacharya S.S."/>
            <person name="Shirouzu T."/>
            <person name="Yoshinaga Y."/>
            <person name="Martin F.M."/>
            <person name="Grigoriev I.V."/>
            <person name="Hibbett D.S."/>
        </authorList>
    </citation>
    <scope>NUCLEOTIDE SEQUENCE [LARGE SCALE GENOMIC DNA]</scope>
    <source>
        <strain evidence="2 3">TUFC12733</strain>
    </source>
</reference>
<sequence>MRANTDSPIKSAKSFRAEVDALEGLVDVIEDKERLKKLAKRAGNNKLVADKHGKLMERGQVLQKQFEAELENNGRAARDPGHRQSSPSEVIELSDDDGGAASDQPEGHRHSSPSEVIELSDSSSVDVPIAKQSTPSGKMGANTAGNKRRGNKILPLLSVKELEALVAWKTAHRAEKYDWRKAWASVPSLERMTHDVCRRAYHIVRGHHS</sequence>
<organism evidence="2 3">
    <name type="scientific">Calocera viscosa (strain TUFC12733)</name>
    <dbReference type="NCBI Taxonomy" id="1330018"/>
    <lineage>
        <taxon>Eukaryota</taxon>
        <taxon>Fungi</taxon>
        <taxon>Dikarya</taxon>
        <taxon>Basidiomycota</taxon>
        <taxon>Agaricomycotina</taxon>
        <taxon>Dacrymycetes</taxon>
        <taxon>Dacrymycetales</taxon>
        <taxon>Dacrymycetaceae</taxon>
        <taxon>Calocera</taxon>
    </lineage>
</organism>
<dbReference type="EMBL" id="KV417319">
    <property type="protein sequence ID" value="KZO91727.1"/>
    <property type="molecule type" value="Genomic_DNA"/>
</dbReference>
<gene>
    <name evidence="2" type="ORF">CALVIDRAFT_338138</name>
</gene>
<accession>A0A167HKH1</accession>
<dbReference type="Proteomes" id="UP000076738">
    <property type="component" value="Unassembled WGS sequence"/>
</dbReference>
<proteinExistence type="predicted"/>
<evidence type="ECO:0000256" key="1">
    <source>
        <dbReference type="SAM" id="MobiDB-lite"/>
    </source>
</evidence>
<name>A0A167HKH1_CALVF</name>
<evidence type="ECO:0000313" key="2">
    <source>
        <dbReference type="EMBL" id="KZO91727.1"/>
    </source>
</evidence>
<protein>
    <submittedName>
        <fullName evidence="2">Uncharacterized protein</fullName>
    </submittedName>
</protein>